<dbReference type="Proteomes" id="UP001164539">
    <property type="component" value="Chromosome 4"/>
</dbReference>
<reference evidence="1 2" key="1">
    <citation type="journal article" date="2023" name="Science">
        <title>Complex scaffold remodeling in plant triterpene biosynthesis.</title>
        <authorList>
            <person name="De La Pena R."/>
            <person name="Hodgson H."/>
            <person name="Liu J.C."/>
            <person name="Stephenson M.J."/>
            <person name="Martin A.C."/>
            <person name="Owen C."/>
            <person name="Harkess A."/>
            <person name="Leebens-Mack J."/>
            <person name="Jimenez L.E."/>
            <person name="Osbourn A."/>
            <person name="Sattely E.S."/>
        </authorList>
    </citation>
    <scope>NUCLEOTIDE SEQUENCE [LARGE SCALE GENOMIC DNA]</scope>
    <source>
        <strain evidence="2">cv. JPN11</strain>
        <tissue evidence="1">Leaf</tissue>
    </source>
</reference>
<evidence type="ECO:0000313" key="1">
    <source>
        <dbReference type="EMBL" id="KAJ4720353.1"/>
    </source>
</evidence>
<sequence>MASRATGYWRSMLTRVGGSRPFATSTRLKMAQTTGNSAQASHSYNKFSATGEFAPVYVVLGMLMIALSIGAHTAKQQIAHCPNVCVTKKKRGSISEVEEPDHVVTTADKFVNKSFLRKVAHIQDHNRTIPDPVRPDPFARFLIFICSVSNSFTTKLFKFENSNGGLIFCWELPDHEKRRR</sequence>
<keyword evidence="2" id="KW-1185">Reference proteome</keyword>
<gene>
    <name evidence="1" type="ORF">OWV82_008197</name>
</gene>
<comment type="caution">
    <text evidence="1">The sequence shown here is derived from an EMBL/GenBank/DDBJ whole genome shotgun (WGS) entry which is preliminary data.</text>
</comment>
<organism evidence="1 2">
    <name type="scientific">Melia azedarach</name>
    <name type="common">Chinaberry tree</name>
    <dbReference type="NCBI Taxonomy" id="155640"/>
    <lineage>
        <taxon>Eukaryota</taxon>
        <taxon>Viridiplantae</taxon>
        <taxon>Streptophyta</taxon>
        <taxon>Embryophyta</taxon>
        <taxon>Tracheophyta</taxon>
        <taxon>Spermatophyta</taxon>
        <taxon>Magnoliopsida</taxon>
        <taxon>eudicotyledons</taxon>
        <taxon>Gunneridae</taxon>
        <taxon>Pentapetalae</taxon>
        <taxon>rosids</taxon>
        <taxon>malvids</taxon>
        <taxon>Sapindales</taxon>
        <taxon>Meliaceae</taxon>
        <taxon>Melia</taxon>
    </lineage>
</organism>
<dbReference type="EMBL" id="CM051397">
    <property type="protein sequence ID" value="KAJ4720353.1"/>
    <property type="molecule type" value="Genomic_DNA"/>
</dbReference>
<protein>
    <submittedName>
        <fullName evidence="1">NADH-ubiquinone reductase complex 1 MLRQ subunit</fullName>
    </submittedName>
</protein>
<name>A0ACC1YAU9_MELAZ</name>
<evidence type="ECO:0000313" key="2">
    <source>
        <dbReference type="Proteomes" id="UP001164539"/>
    </source>
</evidence>
<accession>A0ACC1YAU9</accession>
<proteinExistence type="predicted"/>